<evidence type="ECO:0000313" key="1">
    <source>
        <dbReference type="EMBL" id="MDK8602102.1"/>
    </source>
</evidence>
<sequence length="206" mass="24015">MTDFIIDPDRFAIEEHWIEKRTKSGRWSRIKYDCEARVIDRASYDRVVDCPWQGERQDRKYTRAGYLVWRVVTPRPDGEVRAVRVYTFLDSYLNVERARAKFPDLFPPTFYDLIVGHSFMLDCVGDFFRVEDAEDYASVVKAAGQFGDWVAGTLARYDADNDRYVFDYVTANFEGRIGSITRIEGDPELFDPNVEDVVYPMPGWAD</sequence>
<reference evidence="1" key="1">
    <citation type="submission" date="2023-05" db="EMBL/GenBank/DDBJ databases">
        <title>Genomic Catalog of Human Bladder Bacteria.</title>
        <authorList>
            <person name="Du J."/>
        </authorList>
    </citation>
    <scope>NUCLEOTIDE SEQUENCE</scope>
    <source>
        <strain evidence="1">UMB1304A</strain>
    </source>
</reference>
<comment type="caution">
    <text evidence="1">The sequence shown here is derived from an EMBL/GenBank/DDBJ whole genome shotgun (WGS) entry which is preliminary data.</text>
</comment>
<organism evidence="1 2">
    <name type="scientific">Trueperella bernardiae</name>
    <dbReference type="NCBI Taxonomy" id="59561"/>
    <lineage>
        <taxon>Bacteria</taxon>
        <taxon>Bacillati</taxon>
        <taxon>Actinomycetota</taxon>
        <taxon>Actinomycetes</taxon>
        <taxon>Actinomycetales</taxon>
        <taxon>Actinomycetaceae</taxon>
        <taxon>Trueperella</taxon>
    </lineage>
</organism>
<dbReference type="Proteomes" id="UP001225576">
    <property type="component" value="Unassembled WGS sequence"/>
</dbReference>
<evidence type="ECO:0008006" key="3">
    <source>
        <dbReference type="Google" id="ProtNLM"/>
    </source>
</evidence>
<protein>
    <recommendedName>
        <fullName evidence="3">DUF402 domain-containing protein</fullName>
    </recommendedName>
</protein>
<gene>
    <name evidence="1" type="ORF">QP858_06500</name>
</gene>
<evidence type="ECO:0000313" key="2">
    <source>
        <dbReference type="Proteomes" id="UP001225576"/>
    </source>
</evidence>
<proteinExistence type="predicted"/>
<dbReference type="EMBL" id="JASPDQ010000014">
    <property type="protein sequence ID" value="MDK8602102.1"/>
    <property type="molecule type" value="Genomic_DNA"/>
</dbReference>
<accession>A0AAW6ZED9</accession>
<dbReference type="AlphaFoldDB" id="A0AAW6ZED9"/>
<name>A0AAW6ZED9_9ACTO</name>
<dbReference type="RefSeq" id="WP_285321495.1">
    <property type="nucleotide sequence ID" value="NZ_JASPDQ010000014.1"/>
</dbReference>